<dbReference type="RefSeq" id="WP_110885471.1">
    <property type="nucleotide sequence ID" value="NZ_QJSX01000002.1"/>
</dbReference>
<organism evidence="7 8">
    <name type="scientific">Deinococcus yavapaiensis KR-236</name>
    <dbReference type="NCBI Taxonomy" id="694435"/>
    <lineage>
        <taxon>Bacteria</taxon>
        <taxon>Thermotogati</taxon>
        <taxon>Deinococcota</taxon>
        <taxon>Deinococci</taxon>
        <taxon>Deinococcales</taxon>
        <taxon>Deinococcaceae</taxon>
        <taxon>Deinococcus</taxon>
    </lineage>
</organism>
<feature type="binding site" evidence="5">
    <location>
        <begin position="98"/>
        <end position="100"/>
    </location>
    <ligand>
        <name>FMN</name>
        <dbReference type="ChEBI" id="CHEBI:58210"/>
    </ligand>
</feature>
<dbReference type="PROSITE" id="PS00557">
    <property type="entry name" value="FMN_HYDROXY_ACID_DH_1"/>
    <property type="match status" value="1"/>
</dbReference>
<dbReference type="InterPro" id="IPR037350">
    <property type="entry name" value="LMO_FMN"/>
</dbReference>
<accession>A0A318SSG1</accession>
<comment type="similarity">
    <text evidence="3">Belongs to the FMN-dependent alpha-hydroxy acid dehydrogenase family.</text>
</comment>
<dbReference type="InterPro" id="IPR008259">
    <property type="entry name" value="FMN_hydac_DH_AS"/>
</dbReference>
<evidence type="ECO:0000256" key="1">
    <source>
        <dbReference type="ARBA" id="ARBA00001917"/>
    </source>
</evidence>
<evidence type="ECO:0000313" key="7">
    <source>
        <dbReference type="EMBL" id="PYE55947.1"/>
    </source>
</evidence>
<feature type="binding site" evidence="5">
    <location>
        <begin position="366"/>
        <end position="367"/>
    </location>
    <ligand>
        <name>FMN</name>
        <dbReference type="ChEBI" id="CHEBI:58210"/>
    </ligand>
</feature>
<protein>
    <submittedName>
        <fullName evidence="7">Lactate 2-monooxygenase</fullName>
    </submittedName>
</protein>
<dbReference type="InterPro" id="IPR000262">
    <property type="entry name" value="FMN-dep_DH"/>
</dbReference>
<dbReference type="Proteomes" id="UP000248326">
    <property type="component" value="Unassembled WGS sequence"/>
</dbReference>
<evidence type="ECO:0000256" key="3">
    <source>
        <dbReference type="ARBA" id="ARBA00024042"/>
    </source>
</evidence>
<feature type="binding site" evidence="5">
    <location>
        <begin position="343"/>
        <end position="347"/>
    </location>
    <ligand>
        <name>FMN</name>
        <dbReference type="ChEBI" id="CHEBI:58210"/>
    </ligand>
</feature>
<proteinExistence type="inferred from homology"/>
<feature type="binding site" evidence="5">
    <location>
        <position position="311"/>
    </location>
    <ligand>
        <name>FMN</name>
        <dbReference type="ChEBI" id="CHEBI:58210"/>
    </ligand>
</feature>
<comment type="cofactor">
    <cofactor evidence="1">
        <name>FMN</name>
        <dbReference type="ChEBI" id="CHEBI:58210"/>
    </cofactor>
</comment>
<dbReference type="GO" id="GO:0004497">
    <property type="term" value="F:monooxygenase activity"/>
    <property type="evidence" value="ECO:0007669"/>
    <property type="project" value="UniProtKB-KW"/>
</dbReference>
<gene>
    <name evidence="7" type="ORF">DES52_102314</name>
</gene>
<keyword evidence="5" id="KW-0288">FMN</keyword>
<keyword evidence="2" id="KW-0560">Oxidoreductase</keyword>
<feature type="binding site" evidence="5">
    <location>
        <position position="316"/>
    </location>
    <ligand>
        <name>glyoxylate</name>
        <dbReference type="ChEBI" id="CHEBI:36655"/>
    </ligand>
</feature>
<evidence type="ECO:0000313" key="8">
    <source>
        <dbReference type="Proteomes" id="UP000248326"/>
    </source>
</evidence>
<dbReference type="PANTHER" id="PTHR10578:SF143">
    <property type="entry name" value="FMN-DEPENDENT ALPHA-HYDROXY ACID DEHYDROGENASE PB1A11.03"/>
    <property type="match status" value="1"/>
</dbReference>
<comment type="caution">
    <text evidence="7">The sequence shown here is derived from an EMBL/GenBank/DDBJ whole genome shotgun (WGS) entry which is preliminary data.</text>
</comment>
<dbReference type="GO" id="GO:0010181">
    <property type="term" value="F:FMN binding"/>
    <property type="evidence" value="ECO:0007669"/>
    <property type="project" value="InterPro"/>
</dbReference>
<reference evidence="7 8" key="1">
    <citation type="submission" date="2018-06" db="EMBL/GenBank/DDBJ databases">
        <title>Genomic Encyclopedia of Type Strains, Phase IV (KMG-IV): sequencing the most valuable type-strain genomes for metagenomic binning, comparative biology and taxonomic classification.</title>
        <authorList>
            <person name="Goeker M."/>
        </authorList>
    </citation>
    <scope>NUCLEOTIDE SEQUENCE [LARGE SCALE GENOMIC DNA]</scope>
    <source>
        <strain evidence="7 8">DSM 18048</strain>
    </source>
</reference>
<dbReference type="AlphaFoldDB" id="A0A318SSG1"/>
<feature type="binding site" evidence="5">
    <location>
        <position position="289"/>
    </location>
    <ligand>
        <name>FMN</name>
        <dbReference type="ChEBI" id="CHEBI:58210"/>
    </ligand>
</feature>
<sequence>MSLGRSRQTRLYVRGLGGEKPRVPTDFARLERAAHEKMTPRGYAYVAGGAGLETTMRANRAAFERYTIVPRVLRGLDRRDSSVTLFGRTLPSPLLLAPIGVLEAAHSEADLAVAKASAATGVPFVFSSQASSPMEACAKVMKDAPRWFQLYWSTDDDVTRSFVKRAEACGCEAIVLTLDTTLLGWRPRDLNLGSLPFLRGQGIAQYLSDPVFRARLDREDASPSESPPRSPALALVARDLVVKGRQFDLDLKKMRAAVARFVGTYSRPDLSWDDVSRLREMTRLPILLKGVLHGDDAREAVGRGVNGLIVSNHGGRQIDGEVAALDALPDVVEAAGAAPVLFDSGVRSGADVFKALALGARAVLLGRPYVYGLALAGADGVRDVIENVLAELDLTMGLAGCGSLADVNRAMVRSSSS</sequence>
<dbReference type="InterPro" id="IPR012133">
    <property type="entry name" value="Alpha-hydoxy_acid_DH_FMN"/>
</dbReference>
<feature type="domain" description="FMN hydroxy acid dehydrogenase" evidence="6">
    <location>
        <begin position="19"/>
        <end position="417"/>
    </location>
</feature>
<evidence type="ECO:0000256" key="2">
    <source>
        <dbReference type="ARBA" id="ARBA00023002"/>
    </source>
</evidence>
<dbReference type="InterPro" id="IPR037396">
    <property type="entry name" value="FMN_HAD"/>
</dbReference>
<dbReference type="EMBL" id="QJSX01000002">
    <property type="protein sequence ID" value="PYE55947.1"/>
    <property type="molecule type" value="Genomic_DNA"/>
</dbReference>
<name>A0A318SSG1_9DEIO</name>
<dbReference type="OrthoDB" id="9770452at2"/>
<dbReference type="PROSITE" id="PS51349">
    <property type="entry name" value="FMN_HYDROXY_ACID_DH_2"/>
    <property type="match status" value="1"/>
</dbReference>
<feature type="binding site" evidence="5">
    <location>
        <position position="177"/>
    </location>
    <ligand>
        <name>FMN</name>
        <dbReference type="ChEBI" id="CHEBI:58210"/>
    </ligand>
</feature>
<feature type="binding site" evidence="5">
    <location>
        <position position="313"/>
    </location>
    <ligand>
        <name>glyoxylate</name>
        <dbReference type="ChEBI" id="CHEBI:36655"/>
    </ligand>
</feature>
<feature type="binding site" evidence="5">
    <location>
        <position position="186"/>
    </location>
    <ligand>
        <name>glyoxylate</name>
        <dbReference type="ChEBI" id="CHEBI:36655"/>
    </ligand>
</feature>
<dbReference type="SUPFAM" id="SSF51395">
    <property type="entry name" value="FMN-linked oxidoreductases"/>
    <property type="match status" value="1"/>
</dbReference>
<feature type="binding site" evidence="5">
    <location>
        <position position="45"/>
    </location>
    <ligand>
        <name>glyoxylate</name>
        <dbReference type="ChEBI" id="CHEBI:36655"/>
    </ligand>
</feature>
<dbReference type="PANTHER" id="PTHR10578">
    <property type="entry name" value="S -2-HYDROXY-ACID OXIDASE-RELATED"/>
    <property type="match status" value="1"/>
</dbReference>
<keyword evidence="8" id="KW-1185">Reference proteome</keyword>
<keyword evidence="7" id="KW-0503">Monooxygenase</keyword>
<feature type="binding site" evidence="5">
    <location>
        <position position="127"/>
    </location>
    <ligand>
        <name>FMN</name>
        <dbReference type="ChEBI" id="CHEBI:58210"/>
    </ligand>
</feature>
<dbReference type="Gene3D" id="3.20.20.70">
    <property type="entry name" value="Aldolase class I"/>
    <property type="match status" value="1"/>
</dbReference>
<dbReference type="PIRSF" id="PIRSF000138">
    <property type="entry name" value="Al-hdrx_acd_dh"/>
    <property type="match status" value="1"/>
</dbReference>
<evidence type="ECO:0000259" key="6">
    <source>
        <dbReference type="PROSITE" id="PS51349"/>
    </source>
</evidence>
<keyword evidence="5" id="KW-0285">Flavoprotein</keyword>
<dbReference type="InterPro" id="IPR013785">
    <property type="entry name" value="Aldolase_TIM"/>
</dbReference>
<dbReference type="Pfam" id="PF01070">
    <property type="entry name" value="FMN_dh"/>
    <property type="match status" value="1"/>
</dbReference>
<feature type="active site" description="Proton acceptor" evidence="4">
    <location>
        <position position="313"/>
    </location>
</feature>
<evidence type="ECO:0000256" key="4">
    <source>
        <dbReference type="PIRSR" id="PIRSR000138-1"/>
    </source>
</evidence>
<feature type="binding site" evidence="5">
    <location>
        <position position="151"/>
    </location>
    <ligand>
        <name>glyoxylate</name>
        <dbReference type="ChEBI" id="CHEBI:36655"/>
    </ligand>
</feature>
<feature type="binding site" evidence="5">
    <location>
        <position position="149"/>
    </location>
    <ligand>
        <name>FMN</name>
        <dbReference type="ChEBI" id="CHEBI:58210"/>
    </ligand>
</feature>
<evidence type="ECO:0000256" key="5">
    <source>
        <dbReference type="PIRSR" id="PIRSR000138-2"/>
    </source>
</evidence>
<dbReference type="CDD" id="cd03332">
    <property type="entry name" value="LMO_FMN"/>
    <property type="match status" value="1"/>
</dbReference>